<dbReference type="Proteomes" id="UP001282284">
    <property type="component" value="Unassembled WGS sequence"/>
</dbReference>
<dbReference type="EC" id="3.1.3.7" evidence="3"/>
<keyword evidence="4" id="KW-1185">Reference proteome</keyword>
<accession>A0ABU4G7B5</accession>
<dbReference type="PANTHER" id="PTHR47618">
    <property type="entry name" value="BIFUNCTIONAL OLIGORIBONUCLEASE AND PAP PHOSPHATASE NRNA"/>
    <property type="match status" value="1"/>
</dbReference>
<evidence type="ECO:0000313" key="3">
    <source>
        <dbReference type="EMBL" id="MDW0112874.1"/>
    </source>
</evidence>
<dbReference type="PANTHER" id="PTHR47618:SF1">
    <property type="entry name" value="BIFUNCTIONAL OLIGORIBONUCLEASE AND PAP PHOSPHATASE NRNA"/>
    <property type="match status" value="1"/>
</dbReference>
<dbReference type="InterPro" id="IPR003156">
    <property type="entry name" value="DHHA1_dom"/>
</dbReference>
<dbReference type="SUPFAM" id="SSF64182">
    <property type="entry name" value="DHH phosphoesterases"/>
    <property type="match status" value="1"/>
</dbReference>
<dbReference type="Gene3D" id="3.90.1640.10">
    <property type="entry name" value="inorganic pyrophosphatase (n-terminal core)"/>
    <property type="match status" value="1"/>
</dbReference>
<name>A0ABU4G7B5_9BACL</name>
<feature type="domain" description="DHHA1" evidence="2">
    <location>
        <begin position="229"/>
        <end position="311"/>
    </location>
</feature>
<dbReference type="InterPro" id="IPR001667">
    <property type="entry name" value="DDH_dom"/>
</dbReference>
<dbReference type="GO" id="GO:0008441">
    <property type="term" value="F:3'(2'),5'-bisphosphate nucleotidase activity"/>
    <property type="evidence" value="ECO:0007669"/>
    <property type="project" value="UniProtKB-EC"/>
</dbReference>
<dbReference type="Pfam" id="PF01368">
    <property type="entry name" value="DHH"/>
    <property type="match status" value="1"/>
</dbReference>
<dbReference type="InterPro" id="IPR038763">
    <property type="entry name" value="DHH_sf"/>
</dbReference>
<evidence type="ECO:0000259" key="1">
    <source>
        <dbReference type="Pfam" id="PF01368"/>
    </source>
</evidence>
<comment type="caution">
    <text evidence="3">The sequence shown here is derived from an EMBL/GenBank/DDBJ whole genome shotgun (WGS) entry which is preliminary data.</text>
</comment>
<protein>
    <submittedName>
        <fullName evidence="3">Bifunctional oligoribonuclease/PAP phosphatase NrnA</fullName>
        <ecNumber evidence="3">3.1.3.7</ecNumber>
    </submittedName>
</protein>
<dbReference type="Gene3D" id="3.10.310.30">
    <property type="match status" value="1"/>
</dbReference>
<proteinExistence type="predicted"/>
<dbReference type="Pfam" id="PF02272">
    <property type="entry name" value="DHHA1"/>
    <property type="match status" value="1"/>
</dbReference>
<dbReference type="EMBL" id="JAUBDI010000004">
    <property type="protein sequence ID" value="MDW0112874.1"/>
    <property type="molecule type" value="Genomic_DNA"/>
</dbReference>
<sequence>MKRQIIDTIEKYDKIIIHRHVRPDPDAYGSQVGLKELILANYPEKQVFAAGVHDEQLTYLASQDQIDPSDYEGALVIVTDTGNTERIDAASCYQEAACLCKIDHHPNVDPYGDIRWVDTEASSTSEMIYLLFEAGRDHYDWKMSDVCARLLFAGIVGDTGRFIFPSATVRTFEIASALSRYAFDRTKLYADMYEEDRRLLHLKGYIYQNFTMDEHGTAYIKINKSLLQEYGVTAKETSQLVGVLGDVKGICAWVIFVEEEDQIRVRLRSKGPIINQLAAQYNGGGHPLASGASIYKWEEADEIIRKLRDLCVTH</sequence>
<dbReference type="InterPro" id="IPR051319">
    <property type="entry name" value="Oligoribo/pAp-PDE_c-di-AMP_PDE"/>
</dbReference>
<reference evidence="3 4" key="1">
    <citation type="submission" date="2023-06" db="EMBL/GenBank/DDBJ databases">
        <title>Sporosarcina sp. nov., isolated from Korean traditional fermented seafood 'Jeotgal'.</title>
        <authorList>
            <person name="Yang A.I."/>
            <person name="Shin N.-R."/>
        </authorList>
    </citation>
    <scope>NUCLEOTIDE SEQUENCE [LARGE SCALE GENOMIC DNA]</scope>
    <source>
        <strain evidence="3 4">KCTC13119</strain>
    </source>
</reference>
<gene>
    <name evidence="3" type="ORF">QT711_06725</name>
</gene>
<dbReference type="RefSeq" id="WP_317942833.1">
    <property type="nucleotide sequence ID" value="NZ_JAUBDI010000004.1"/>
</dbReference>
<evidence type="ECO:0000259" key="2">
    <source>
        <dbReference type="Pfam" id="PF02272"/>
    </source>
</evidence>
<evidence type="ECO:0000313" key="4">
    <source>
        <dbReference type="Proteomes" id="UP001282284"/>
    </source>
</evidence>
<feature type="domain" description="DDH" evidence="1">
    <location>
        <begin position="14"/>
        <end position="155"/>
    </location>
</feature>
<keyword evidence="3" id="KW-0378">Hydrolase</keyword>
<organism evidence="3 4">
    <name type="scientific">Sporosarcina saromensis</name>
    <dbReference type="NCBI Taxonomy" id="359365"/>
    <lineage>
        <taxon>Bacteria</taxon>
        <taxon>Bacillati</taxon>
        <taxon>Bacillota</taxon>
        <taxon>Bacilli</taxon>
        <taxon>Bacillales</taxon>
        <taxon>Caryophanaceae</taxon>
        <taxon>Sporosarcina</taxon>
    </lineage>
</organism>